<evidence type="ECO:0000313" key="3">
    <source>
        <dbReference type="Proteomes" id="UP001397290"/>
    </source>
</evidence>
<protein>
    <submittedName>
        <fullName evidence="2">Uncharacterized protein</fullName>
    </submittedName>
</protein>
<reference evidence="2 3" key="1">
    <citation type="submission" date="2020-02" db="EMBL/GenBank/DDBJ databases">
        <title>Comparative genomics of the hypocrealean fungal genus Beauvera.</title>
        <authorList>
            <person name="Showalter D.N."/>
            <person name="Bushley K.E."/>
            <person name="Rehner S.A."/>
        </authorList>
    </citation>
    <scope>NUCLEOTIDE SEQUENCE [LARGE SCALE GENOMIC DNA]</scope>
    <source>
        <strain evidence="2 3">ARSEF4384</strain>
    </source>
</reference>
<dbReference type="AlphaFoldDB" id="A0AAW0RFJ7"/>
<comment type="caution">
    <text evidence="2">The sequence shown here is derived from an EMBL/GenBank/DDBJ whole genome shotgun (WGS) entry which is preliminary data.</text>
</comment>
<organism evidence="2 3">
    <name type="scientific">Beauveria asiatica</name>
    <dbReference type="NCBI Taxonomy" id="1069075"/>
    <lineage>
        <taxon>Eukaryota</taxon>
        <taxon>Fungi</taxon>
        <taxon>Dikarya</taxon>
        <taxon>Ascomycota</taxon>
        <taxon>Pezizomycotina</taxon>
        <taxon>Sordariomycetes</taxon>
        <taxon>Hypocreomycetidae</taxon>
        <taxon>Hypocreales</taxon>
        <taxon>Cordycipitaceae</taxon>
        <taxon>Beauveria</taxon>
    </lineage>
</organism>
<dbReference type="EMBL" id="JAAHCF010001348">
    <property type="protein sequence ID" value="KAK8140947.1"/>
    <property type="molecule type" value="Genomic_DNA"/>
</dbReference>
<name>A0AAW0RFJ7_9HYPO</name>
<evidence type="ECO:0000256" key="1">
    <source>
        <dbReference type="SAM" id="MobiDB-lite"/>
    </source>
</evidence>
<keyword evidence="3" id="KW-1185">Reference proteome</keyword>
<evidence type="ECO:0000313" key="2">
    <source>
        <dbReference type="EMBL" id="KAK8140947.1"/>
    </source>
</evidence>
<dbReference type="Proteomes" id="UP001397290">
    <property type="component" value="Unassembled WGS sequence"/>
</dbReference>
<gene>
    <name evidence="2" type="ORF">G3M48_001275</name>
</gene>
<sequence>MAPPRPSSNSLPMLQSSPASFATEASWSPPRASPLAALSSFLGSVTIDKKPHLNPALFLLPLCAICSIFDRSHAPTRHGLVHLHLTCRRSPPSNHLSALVFFPSFLSLRIPFPHHQPSPADTGNTLFARARLNKEIAHLDALPHADFTTAFPQSASPAPSNILRLCLDKRLTSSSLTLDVCNAPVSWQLLIINFLAACHWLHSSQPKEANGHNLTDSENARQSPVIPPTTTLARLSPLAWPVPPCLLNY</sequence>
<accession>A0AAW0RFJ7</accession>
<feature type="region of interest" description="Disordered" evidence="1">
    <location>
        <begin position="208"/>
        <end position="227"/>
    </location>
</feature>
<proteinExistence type="predicted"/>